<protein>
    <submittedName>
        <fullName evidence="3">Uncharacterized protein</fullName>
    </submittedName>
</protein>
<feature type="region of interest" description="Disordered" evidence="1">
    <location>
        <begin position="1"/>
        <end position="77"/>
    </location>
</feature>
<proteinExistence type="predicted"/>
<dbReference type="AlphaFoldDB" id="A0A284S0Z9"/>
<keyword evidence="4" id="KW-1185">Reference proteome</keyword>
<dbReference type="OrthoDB" id="3100670at2759"/>
<dbReference type="EMBL" id="FUEG01000003">
    <property type="protein sequence ID" value="SJL00963.1"/>
    <property type="molecule type" value="Genomic_DNA"/>
</dbReference>
<gene>
    <name evidence="2" type="ORF">ARMOST_04276</name>
    <name evidence="3" type="ORF">ARMOST_18132</name>
</gene>
<evidence type="ECO:0000313" key="2">
    <source>
        <dbReference type="EMBL" id="SJL00963.1"/>
    </source>
</evidence>
<reference evidence="3" key="2">
    <citation type="submission" date="2017-01" db="EMBL/GenBank/DDBJ databases">
        <authorList>
            <person name="Mah S.A."/>
            <person name="Swanson W.J."/>
            <person name="Moy G.W."/>
            <person name="Vacquier V.D."/>
        </authorList>
    </citation>
    <scope>NUCLEOTIDE SEQUENCE [LARGE SCALE GENOMIC DNA]</scope>
    <source>
        <strain evidence="3">C18/9</strain>
    </source>
</reference>
<name>A0A284S0Z9_ARMOS</name>
<evidence type="ECO:0000256" key="1">
    <source>
        <dbReference type="SAM" id="MobiDB-lite"/>
    </source>
</evidence>
<sequence length="77" mass="8445">MSEDAPNDSPLQPPLVQSNSLLPRVADMVIVDKRPNTRHQNPTQPLLRIQDHTSDHPSHPPCDQGRESGVQDGTCAT</sequence>
<accession>A0A284S0Z9</accession>
<feature type="compositionally biased region" description="Basic and acidic residues" evidence="1">
    <location>
        <begin position="49"/>
        <end position="58"/>
    </location>
</feature>
<reference evidence="4" key="1">
    <citation type="journal article" date="2017" name="Nat. Ecol. Evol.">
        <title>Genome expansion and lineage-specific genetic innovations in the forest pathogenic fungi Armillaria.</title>
        <authorList>
            <person name="Sipos G."/>
            <person name="Prasanna A.N."/>
            <person name="Walter M.C."/>
            <person name="O'Connor E."/>
            <person name="Balint B."/>
            <person name="Krizsan K."/>
            <person name="Kiss B."/>
            <person name="Hess J."/>
            <person name="Varga T."/>
            <person name="Slot J."/>
            <person name="Riley R."/>
            <person name="Boka B."/>
            <person name="Rigling D."/>
            <person name="Barry K."/>
            <person name="Lee J."/>
            <person name="Mihaltcheva S."/>
            <person name="LaButti K."/>
            <person name="Lipzen A."/>
            <person name="Waldron R."/>
            <person name="Moloney N.M."/>
            <person name="Sperisen C."/>
            <person name="Kredics L."/>
            <person name="Vagvoelgyi C."/>
            <person name="Patrignani A."/>
            <person name="Fitzpatrick D."/>
            <person name="Nagy I."/>
            <person name="Doyle S."/>
            <person name="Anderson J.B."/>
            <person name="Grigoriev I.V."/>
            <person name="Gueldener U."/>
            <person name="Muensterkoetter M."/>
            <person name="Nagy L.G."/>
        </authorList>
    </citation>
    <scope>NUCLEOTIDE SEQUENCE [LARGE SCALE GENOMIC DNA]</scope>
    <source>
        <strain evidence="4">C18/9</strain>
    </source>
</reference>
<organism evidence="3 4">
    <name type="scientific">Armillaria ostoyae</name>
    <name type="common">Armillaria root rot fungus</name>
    <dbReference type="NCBI Taxonomy" id="47428"/>
    <lineage>
        <taxon>Eukaryota</taxon>
        <taxon>Fungi</taxon>
        <taxon>Dikarya</taxon>
        <taxon>Basidiomycota</taxon>
        <taxon>Agaricomycotina</taxon>
        <taxon>Agaricomycetes</taxon>
        <taxon>Agaricomycetidae</taxon>
        <taxon>Agaricales</taxon>
        <taxon>Marasmiineae</taxon>
        <taxon>Physalacriaceae</taxon>
        <taxon>Armillaria</taxon>
    </lineage>
</organism>
<evidence type="ECO:0000313" key="4">
    <source>
        <dbReference type="Proteomes" id="UP000219338"/>
    </source>
</evidence>
<dbReference type="EMBL" id="FUEG01000024">
    <property type="protein sequence ID" value="SJL14667.1"/>
    <property type="molecule type" value="Genomic_DNA"/>
</dbReference>
<evidence type="ECO:0000313" key="3">
    <source>
        <dbReference type="EMBL" id="SJL14667.1"/>
    </source>
</evidence>
<dbReference type="Proteomes" id="UP000219338">
    <property type="component" value="Unassembled WGS sequence"/>
</dbReference>